<reference evidence="2 3" key="2">
    <citation type="journal article" date="2014" name="Emerg. Microbes Infect.">
        <title>Potential impact on kidney infection: a whole-genome analysis of Leptospira santarosai serovar Shermani.</title>
        <authorList>
            <person name="Chou L.F."/>
            <person name="Chen T.W."/>
            <person name="Ko Y.C."/>
            <person name="Pan M.J."/>
            <person name="Tian Y.C."/>
            <person name="Chiu C.H."/>
            <person name="Tang P."/>
            <person name="Hung C.C."/>
            <person name="Yang C.W."/>
        </authorList>
    </citation>
    <scope>NUCLEOTIDE SEQUENCE</scope>
    <source>
        <strain evidence="2 3">LT 821</strain>
    </source>
</reference>
<dbReference type="Proteomes" id="UP000035800">
    <property type="component" value="Chromosome I"/>
</dbReference>
<keyword evidence="1" id="KW-0472">Membrane</keyword>
<evidence type="ECO:0000313" key="2">
    <source>
        <dbReference type="EMBL" id="EKT86901.1"/>
    </source>
</evidence>
<dbReference type="PATRIC" id="fig|758847.3.peg.2019"/>
<keyword evidence="1" id="KW-1133">Transmembrane helix</keyword>
<keyword evidence="1" id="KW-0812">Transmembrane</keyword>
<sequence>MILKVRVFIGVYFDRNRSVLKFRILFGLLELIVASGYQMNGSDFVFPV</sequence>
<dbReference type="EMBL" id="CP006694">
    <property type="protein sequence ID" value="EKT86901.1"/>
    <property type="molecule type" value="Genomic_DNA"/>
</dbReference>
<gene>
    <name evidence="2" type="ORF">LSS_09643</name>
</gene>
<feature type="transmembrane region" description="Helical" evidence="1">
    <location>
        <begin position="20"/>
        <end position="39"/>
    </location>
</feature>
<dbReference type="KEGG" id="lst:LSS_09643"/>
<evidence type="ECO:0000313" key="3">
    <source>
        <dbReference type="Proteomes" id="UP000035800"/>
    </source>
</evidence>
<dbReference type="STRING" id="758847.LSS_09643"/>
<dbReference type="AlphaFoldDB" id="K8Y1H6"/>
<accession>K8Y1H6</accession>
<organism evidence="2 3">
    <name type="scientific">Leptospira santarosai serovar Shermani str. LT 821</name>
    <dbReference type="NCBI Taxonomy" id="758847"/>
    <lineage>
        <taxon>Bacteria</taxon>
        <taxon>Pseudomonadati</taxon>
        <taxon>Spirochaetota</taxon>
        <taxon>Spirochaetia</taxon>
        <taxon>Leptospirales</taxon>
        <taxon>Leptospiraceae</taxon>
        <taxon>Leptospira</taxon>
    </lineage>
</organism>
<name>K8Y1H6_9LEPT</name>
<evidence type="ECO:0000256" key="1">
    <source>
        <dbReference type="SAM" id="Phobius"/>
    </source>
</evidence>
<reference evidence="2 3" key="1">
    <citation type="journal article" date="2012" name="Gene">
        <title>Sequence of Leptospira santarosai serovar Shermani genome and prediction of virulence-associated genes.</title>
        <authorList>
            <person name="Chou L.F."/>
            <person name="Chen Y.T."/>
            <person name="Lu C.W."/>
            <person name="Ko Y.C."/>
            <person name="Tang C.Y."/>
            <person name="Pan M.J."/>
            <person name="Tian Y.C."/>
            <person name="Chiu C.H."/>
            <person name="Hung C.C."/>
            <person name="Yang C.W."/>
        </authorList>
    </citation>
    <scope>NUCLEOTIDE SEQUENCE [LARGE SCALE GENOMIC DNA]</scope>
    <source>
        <strain evidence="2">LT 821</strain>
    </source>
</reference>
<protein>
    <submittedName>
        <fullName evidence="2">Uncharacterized protein</fullName>
    </submittedName>
</protein>
<proteinExistence type="predicted"/>